<dbReference type="GO" id="GO:0016705">
    <property type="term" value="F:oxidoreductase activity, acting on paired donors, with incorporation or reduction of molecular oxygen"/>
    <property type="evidence" value="ECO:0007669"/>
    <property type="project" value="InterPro"/>
</dbReference>
<dbReference type="SUPFAM" id="SSF48264">
    <property type="entry name" value="Cytochrome P450"/>
    <property type="match status" value="1"/>
</dbReference>
<dbReference type="EMBL" id="SRPY01000039">
    <property type="protein sequence ID" value="KAG5929807.1"/>
    <property type="molecule type" value="Genomic_DNA"/>
</dbReference>
<evidence type="ECO:0008006" key="7">
    <source>
        <dbReference type="Google" id="ProtNLM"/>
    </source>
</evidence>
<keyword evidence="3" id="KW-0479">Metal-binding</keyword>
<evidence type="ECO:0000313" key="5">
    <source>
        <dbReference type="EMBL" id="KAG5929807.1"/>
    </source>
</evidence>
<organism evidence="5 6">
    <name type="scientific">Claviceps africana</name>
    <dbReference type="NCBI Taxonomy" id="83212"/>
    <lineage>
        <taxon>Eukaryota</taxon>
        <taxon>Fungi</taxon>
        <taxon>Dikarya</taxon>
        <taxon>Ascomycota</taxon>
        <taxon>Pezizomycotina</taxon>
        <taxon>Sordariomycetes</taxon>
        <taxon>Hypocreomycetidae</taxon>
        <taxon>Hypocreales</taxon>
        <taxon>Clavicipitaceae</taxon>
        <taxon>Claviceps</taxon>
    </lineage>
</organism>
<dbReference type="InterPro" id="IPR001128">
    <property type="entry name" value="Cyt_P450"/>
</dbReference>
<evidence type="ECO:0000256" key="3">
    <source>
        <dbReference type="ARBA" id="ARBA00022723"/>
    </source>
</evidence>
<dbReference type="InterPro" id="IPR050121">
    <property type="entry name" value="Cytochrome_P450_monoxygenase"/>
</dbReference>
<evidence type="ECO:0000256" key="4">
    <source>
        <dbReference type="ARBA" id="ARBA00023004"/>
    </source>
</evidence>
<dbReference type="Pfam" id="PF00067">
    <property type="entry name" value="p450"/>
    <property type="match status" value="2"/>
</dbReference>
<dbReference type="OrthoDB" id="4935633at2759"/>
<reference evidence="5" key="1">
    <citation type="journal article" date="2020" name="bioRxiv">
        <title>Whole genome comparisons of ergot fungi reveals the divergence and evolution of species within the genus Claviceps are the result of varying mechanisms driving genome evolution and host range expansion.</title>
        <authorList>
            <person name="Wyka S.A."/>
            <person name="Mondo S.J."/>
            <person name="Liu M."/>
            <person name="Dettman J."/>
            <person name="Nalam V."/>
            <person name="Broders K.D."/>
        </authorList>
    </citation>
    <scope>NUCLEOTIDE SEQUENCE</scope>
    <source>
        <strain evidence="5">CCC 489</strain>
    </source>
</reference>
<dbReference type="AlphaFoldDB" id="A0A8K0JEL2"/>
<dbReference type="Proteomes" id="UP000811619">
    <property type="component" value="Unassembled WGS sequence"/>
</dbReference>
<protein>
    <recommendedName>
        <fullName evidence="7">Cytochrome P450</fullName>
    </recommendedName>
</protein>
<comment type="caution">
    <text evidence="5">The sequence shown here is derived from an EMBL/GenBank/DDBJ whole genome shotgun (WGS) entry which is preliminary data.</text>
</comment>
<dbReference type="GO" id="GO:0020037">
    <property type="term" value="F:heme binding"/>
    <property type="evidence" value="ECO:0007669"/>
    <property type="project" value="InterPro"/>
</dbReference>
<comment type="similarity">
    <text evidence="1">Belongs to the cytochrome P450 family.</text>
</comment>
<evidence type="ECO:0000256" key="2">
    <source>
        <dbReference type="ARBA" id="ARBA00022617"/>
    </source>
</evidence>
<keyword evidence="4" id="KW-0408">Iron</keyword>
<keyword evidence="2" id="KW-0349">Heme</keyword>
<dbReference type="GO" id="GO:0004497">
    <property type="term" value="F:monooxygenase activity"/>
    <property type="evidence" value="ECO:0007669"/>
    <property type="project" value="InterPro"/>
</dbReference>
<evidence type="ECO:0000313" key="6">
    <source>
        <dbReference type="Proteomes" id="UP000811619"/>
    </source>
</evidence>
<dbReference type="InterPro" id="IPR036396">
    <property type="entry name" value="Cyt_P450_sf"/>
</dbReference>
<sequence>MRLGIRISHTEFIGDVVRIAPNELVFITPEAYTGKFGDENESLRLLTSHHQDIYASVSQGRPCFIKSDMLEMGEKYEGLASERDVGKHRAARKQLAPAFSQKALLAYQARIHDFANQLILKFEEEAAGGQVFDIVPWFERITTDIGGAIALNHDLNNVRHGMFWIPKLSERLTSALRIPLQEVPSYDADIRPRIVGKHNPILASLLGVGKWTTIRVIFRRFPMISWLSYLFLSPKTALSYYRGYRLSTKLIEDRVRRRHEDKQPDYLGHFIGKSGTLPPKGFLVSQAAHLIFDHFESSSVLSAAFYFLTTNKQALKKLQDELRRNFRSLDEITDDALSKLSWIHAIIEETLRCHTNVPYGLPRISPGHTIDGNFIPKGVRL</sequence>
<keyword evidence="6" id="KW-1185">Reference proteome</keyword>
<dbReference type="PANTHER" id="PTHR24305:SF166">
    <property type="entry name" value="CYTOCHROME P450 12A4, MITOCHONDRIAL-RELATED"/>
    <property type="match status" value="1"/>
</dbReference>
<name>A0A8K0JEL2_9HYPO</name>
<accession>A0A8K0JEL2</accession>
<dbReference type="PANTHER" id="PTHR24305">
    <property type="entry name" value="CYTOCHROME P450"/>
    <property type="match status" value="1"/>
</dbReference>
<gene>
    <name evidence="5" type="ORF">E4U42_004434</name>
</gene>
<dbReference type="GO" id="GO:0005506">
    <property type="term" value="F:iron ion binding"/>
    <property type="evidence" value="ECO:0007669"/>
    <property type="project" value="InterPro"/>
</dbReference>
<proteinExistence type="inferred from homology"/>
<dbReference type="Gene3D" id="1.10.630.10">
    <property type="entry name" value="Cytochrome P450"/>
    <property type="match status" value="1"/>
</dbReference>
<evidence type="ECO:0000256" key="1">
    <source>
        <dbReference type="ARBA" id="ARBA00010617"/>
    </source>
</evidence>